<evidence type="ECO:0000256" key="1">
    <source>
        <dbReference type="ARBA" id="ARBA00022450"/>
    </source>
</evidence>
<dbReference type="Pfam" id="PF13424">
    <property type="entry name" value="TPR_12"/>
    <property type="match status" value="2"/>
</dbReference>
<dbReference type="SMART" id="SM00028">
    <property type="entry name" value="TPR"/>
    <property type="match status" value="7"/>
</dbReference>
<dbReference type="InterPro" id="IPR019734">
    <property type="entry name" value="TPR_rpt"/>
</dbReference>
<name>A0A7S2MWM5_9DINO</name>
<organism evidence="4">
    <name type="scientific">Zooxanthella nutricula</name>
    <dbReference type="NCBI Taxonomy" id="1333877"/>
    <lineage>
        <taxon>Eukaryota</taxon>
        <taxon>Sar</taxon>
        <taxon>Alveolata</taxon>
        <taxon>Dinophyceae</taxon>
        <taxon>Peridiniales</taxon>
        <taxon>Peridiniales incertae sedis</taxon>
        <taxon>Zooxanthella</taxon>
    </lineage>
</organism>
<dbReference type="Gene3D" id="1.10.1200.10">
    <property type="entry name" value="ACP-like"/>
    <property type="match status" value="1"/>
</dbReference>
<dbReference type="InterPro" id="IPR020806">
    <property type="entry name" value="PKS_PP-bd"/>
</dbReference>
<dbReference type="InterPro" id="IPR009081">
    <property type="entry name" value="PP-bd_ACP"/>
</dbReference>
<dbReference type="SUPFAM" id="SSF48452">
    <property type="entry name" value="TPR-like"/>
    <property type="match status" value="3"/>
</dbReference>
<dbReference type="SMART" id="SM00823">
    <property type="entry name" value="PKS_PP"/>
    <property type="match status" value="1"/>
</dbReference>
<gene>
    <name evidence="4" type="ORF">BRAN1462_LOCUS5721</name>
</gene>
<dbReference type="InterPro" id="IPR011990">
    <property type="entry name" value="TPR-like_helical_dom_sf"/>
</dbReference>
<dbReference type="Pfam" id="PF00550">
    <property type="entry name" value="PP-binding"/>
    <property type="match status" value="1"/>
</dbReference>
<protein>
    <recommendedName>
        <fullName evidence="3">Carrier domain-containing protein</fullName>
    </recommendedName>
</protein>
<sequence>MAFCASKGSDKAKAGKEATAFAQQARELCVELGDKRLEGRSMHFLAEGHFAAGDLQACTEAAEEQLDLFIELRDKRLEAFATMTLAQWHLRLGNFDRALSDAEDALEIYSQMKSPREAQVLSLIFEAYMGKGDRRRALRAAKEGVKRYKARADRAGEGAALDLLVSAYITTDQLSDALDAAQRAMTLSQDTGNQHMEARMLNAIAGIHLRTGQLDSALQSGEDAVAGFRECGGQTGEKTEAMLNVVEAFIQKKDHSSALQAASEMRAHFQKVGDVRGESSALMTMGQISLEMQQPDEAVASVSKAQAMLGEDGQQFGEATALRLLADALSRKDDHKQALRSAERARAIFRELGESSDEASALYLVSQEAVAIAVSEGAQAGGGAPSRAASDALIKAQKSADMGIKLARELQANNGILGSILCITAQVHMLNSKPEEALAAADEAVVLFREIGSAISEANALLLSADALRVVRQYRDSGEAAEEALRLFRSLESPEPKGEEYAQEVLDYLESVKKQQQQAQMQQAQMQAVPMGMTAASSPEGGGVPDQVVSMARQERARGAALDMKSGVDISVIKAKVQEIATRITGAEDGEIDMDTPLMEAGLTSNSALVLRDNLIEEMPGVQLPVTLVFDYPSIGAMADLIVENSGGKAIGN</sequence>
<proteinExistence type="predicted"/>
<dbReference type="PANTHER" id="PTHR10098">
    <property type="entry name" value="RAPSYN-RELATED"/>
    <property type="match status" value="1"/>
</dbReference>
<dbReference type="EMBL" id="HBGW01008845">
    <property type="protein sequence ID" value="CAD9506332.1"/>
    <property type="molecule type" value="Transcribed_RNA"/>
</dbReference>
<evidence type="ECO:0000259" key="3">
    <source>
        <dbReference type="PROSITE" id="PS50075"/>
    </source>
</evidence>
<evidence type="ECO:0000256" key="2">
    <source>
        <dbReference type="ARBA" id="ARBA00022553"/>
    </source>
</evidence>
<feature type="domain" description="Carrier" evidence="3">
    <location>
        <begin position="568"/>
        <end position="646"/>
    </location>
</feature>
<accession>A0A7S2MWM5</accession>
<dbReference type="GO" id="GO:0031177">
    <property type="term" value="F:phosphopantetheine binding"/>
    <property type="evidence" value="ECO:0007669"/>
    <property type="project" value="InterPro"/>
</dbReference>
<keyword evidence="1" id="KW-0596">Phosphopantetheine</keyword>
<dbReference type="Gene3D" id="1.25.40.10">
    <property type="entry name" value="Tetratricopeptide repeat domain"/>
    <property type="match status" value="3"/>
</dbReference>
<dbReference type="SUPFAM" id="SSF47336">
    <property type="entry name" value="ACP-like"/>
    <property type="match status" value="1"/>
</dbReference>
<reference evidence="4" key="1">
    <citation type="submission" date="2021-01" db="EMBL/GenBank/DDBJ databases">
        <authorList>
            <person name="Corre E."/>
            <person name="Pelletier E."/>
            <person name="Niang G."/>
            <person name="Scheremetjew M."/>
            <person name="Finn R."/>
            <person name="Kale V."/>
            <person name="Holt S."/>
            <person name="Cochrane G."/>
            <person name="Meng A."/>
            <person name="Brown T."/>
            <person name="Cohen L."/>
        </authorList>
    </citation>
    <scope>NUCLEOTIDE SEQUENCE</scope>
    <source>
        <strain evidence="4">RCC3387</strain>
    </source>
</reference>
<dbReference type="AlphaFoldDB" id="A0A7S2MWM5"/>
<dbReference type="PROSITE" id="PS50075">
    <property type="entry name" value="CARRIER"/>
    <property type="match status" value="1"/>
</dbReference>
<keyword evidence="2" id="KW-0597">Phosphoprotein</keyword>
<dbReference type="InterPro" id="IPR036736">
    <property type="entry name" value="ACP-like_sf"/>
</dbReference>
<evidence type="ECO:0000313" key="4">
    <source>
        <dbReference type="EMBL" id="CAD9506332.1"/>
    </source>
</evidence>